<protein>
    <submittedName>
        <fullName evidence="1">Uncharacterized protein</fullName>
    </submittedName>
</protein>
<accession>A0A381FCG3</accession>
<sequence length="37" mass="4391">MNKIKNLIRIIYKNQHAKEAVSLLRQPPKIVDENIVY</sequence>
<reference evidence="1 2" key="1">
    <citation type="submission" date="2018-06" db="EMBL/GenBank/DDBJ databases">
        <authorList>
            <consortium name="Pathogen Informatics"/>
            <person name="Doyle S."/>
        </authorList>
    </citation>
    <scope>NUCLEOTIDE SEQUENCE [LARGE SCALE GENOMIC DNA]</scope>
    <source>
        <strain evidence="1 2">NCTC13532</strain>
    </source>
</reference>
<gene>
    <name evidence="1" type="ORF">NCTC13532_00724</name>
</gene>
<proteinExistence type="predicted"/>
<dbReference type="EMBL" id="UFVR01000004">
    <property type="protein sequence ID" value="SUX44266.1"/>
    <property type="molecule type" value="Genomic_DNA"/>
</dbReference>
<evidence type="ECO:0000313" key="1">
    <source>
        <dbReference type="EMBL" id="SUX44266.1"/>
    </source>
</evidence>
<dbReference type="Proteomes" id="UP000254282">
    <property type="component" value="Unassembled WGS sequence"/>
</dbReference>
<dbReference type="AlphaFoldDB" id="A0A381FCG3"/>
<name>A0A381FCG3_9FLAO</name>
<evidence type="ECO:0000313" key="2">
    <source>
        <dbReference type="Proteomes" id="UP000254282"/>
    </source>
</evidence>
<organism evidence="1 2">
    <name type="scientific">Chryseobacterium indoltheticum</name>
    <dbReference type="NCBI Taxonomy" id="254"/>
    <lineage>
        <taxon>Bacteria</taxon>
        <taxon>Pseudomonadati</taxon>
        <taxon>Bacteroidota</taxon>
        <taxon>Flavobacteriia</taxon>
        <taxon>Flavobacteriales</taxon>
        <taxon>Weeksellaceae</taxon>
        <taxon>Chryseobacterium group</taxon>
        <taxon>Chryseobacterium</taxon>
    </lineage>
</organism>